<sequence>MSESKSQVVYVDKSGKKFLLDSKPKLKWACRRGMLELDVLLEPFVDEAYDALSTEDKSSFQRLLACEDPELFAWFMGHKKCEDQDLDKVVKIILNRVKAH</sequence>
<keyword evidence="4" id="KW-0963">Cytoplasm</keyword>
<dbReference type="PANTHER" id="PTHR39585">
    <property type="entry name" value="FAD ASSEMBLY FACTOR SDHE"/>
    <property type="match status" value="1"/>
</dbReference>
<dbReference type="AlphaFoldDB" id="A0A6N8FCU0"/>
<comment type="caution">
    <text evidence="6">The sequence shown here is derived from an EMBL/GenBank/DDBJ whole genome shotgun (WGS) entry which is preliminary data.</text>
</comment>
<proteinExistence type="inferred from homology"/>
<evidence type="ECO:0000313" key="7">
    <source>
        <dbReference type="Proteomes" id="UP000439994"/>
    </source>
</evidence>
<evidence type="ECO:0000256" key="2">
    <source>
        <dbReference type="ARBA" id="ARBA00008571"/>
    </source>
</evidence>
<comment type="subcellular location">
    <subcellularLocation>
        <location evidence="1">Cytoplasm</location>
    </subcellularLocation>
</comment>
<comment type="similarity">
    <text evidence="2">Belongs to the SdhE FAD assembly factor family.</text>
</comment>
<evidence type="ECO:0000256" key="1">
    <source>
        <dbReference type="ARBA" id="ARBA00004496"/>
    </source>
</evidence>
<name>A0A6N8FCU0_9GAMM</name>
<dbReference type="RefSeq" id="WP_155695729.1">
    <property type="nucleotide sequence ID" value="NZ_WOCD01000003.1"/>
</dbReference>
<protein>
    <recommendedName>
        <fullName evidence="3">FAD assembly factor SdhE</fullName>
    </recommendedName>
</protein>
<dbReference type="InterPro" id="IPR036714">
    <property type="entry name" value="SDH_sf"/>
</dbReference>
<dbReference type="SUPFAM" id="SSF109910">
    <property type="entry name" value="YgfY-like"/>
    <property type="match status" value="1"/>
</dbReference>
<dbReference type="PANTHER" id="PTHR39585:SF1">
    <property type="entry name" value="FAD ASSEMBLY FACTOR SDHE"/>
    <property type="match status" value="1"/>
</dbReference>
<dbReference type="OrthoDB" id="9180899at2"/>
<gene>
    <name evidence="6" type="ORF">GNP35_08690</name>
</gene>
<dbReference type="InterPro" id="IPR005631">
    <property type="entry name" value="SDH"/>
</dbReference>
<dbReference type="Gene3D" id="1.10.150.250">
    <property type="entry name" value="Flavinator of succinate dehydrogenase"/>
    <property type="match status" value="1"/>
</dbReference>
<evidence type="ECO:0000256" key="5">
    <source>
        <dbReference type="ARBA" id="ARBA00023186"/>
    </source>
</evidence>
<reference evidence="6 7" key="1">
    <citation type="submission" date="2019-11" db="EMBL/GenBank/DDBJ databases">
        <title>P. haliotis isolates from Z. marina roots.</title>
        <authorList>
            <person name="Cohen M."/>
            <person name="Jospin G."/>
            <person name="Eisen J.A."/>
            <person name="Coil D.A."/>
        </authorList>
    </citation>
    <scope>NUCLEOTIDE SEQUENCE [LARGE SCALE GENOMIC DNA]</scope>
    <source>
        <strain evidence="6 7">UCD-MCMsp1aY</strain>
    </source>
</reference>
<evidence type="ECO:0000256" key="4">
    <source>
        <dbReference type="ARBA" id="ARBA00022490"/>
    </source>
</evidence>
<keyword evidence="5" id="KW-0143">Chaperone</keyword>
<dbReference type="GO" id="GO:0005737">
    <property type="term" value="C:cytoplasm"/>
    <property type="evidence" value="ECO:0007669"/>
    <property type="project" value="UniProtKB-SubCell"/>
</dbReference>
<evidence type="ECO:0000256" key="3">
    <source>
        <dbReference type="ARBA" id="ARBA00019418"/>
    </source>
</evidence>
<dbReference type="InterPro" id="IPR050531">
    <property type="entry name" value="SdhE_FAD_assembly_factor"/>
</dbReference>
<dbReference type="EMBL" id="WOCD01000003">
    <property type="protein sequence ID" value="MUH72562.1"/>
    <property type="molecule type" value="Genomic_DNA"/>
</dbReference>
<dbReference type="GO" id="GO:0006105">
    <property type="term" value="P:succinate metabolic process"/>
    <property type="evidence" value="ECO:0007669"/>
    <property type="project" value="TreeGrafter"/>
</dbReference>
<accession>A0A6N8FCU0</accession>
<dbReference type="Proteomes" id="UP000439994">
    <property type="component" value="Unassembled WGS sequence"/>
</dbReference>
<dbReference type="Pfam" id="PF03937">
    <property type="entry name" value="Sdh5"/>
    <property type="match status" value="1"/>
</dbReference>
<organism evidence="6 7">
    <name type="scientific">Psychrosphaera haliotis</name>
    <dbReference type="NCBI Taxonomy" id="555083"/>
    <lineage>
        <taxon>Bacteria</taxon>
        <taxon>Pseudomonadati</taxon>
        <taxon>Pseudomonadota</taxon>
        <taxon>Gammaproteobacteria</taxon>
        <taxon>Alteromonadales</taxon>
        <taxon>Pseudoalteromonadaceae</taxon>
        <taxon>Psychrosphaera</taxon>
    </lineage>
</organism>
<evidence type="ECO:0000313" key="6">
    <source>
        <dbReference type="EMBL" id="MUH72562.1"/>
    </source>
</evidence>
<keyword evidence="7" id="KW-1185">Reference proteome</keyword>